<feature type="chain" id="PRO_5042165846" evidence="8">
    <location>
        <begin position="23"/>
        <end position="146"/>
    </location>
</feature>
<dbReference type="AlphaFoldDB" id="A0AAE3SVM5"/>
<organism evidence="9 10">
    <name type="scientific">Ectorhizobium quercum</name>
    <dbReference type="NCBI Taxonomy" id="2965071"/>
    <lineage>
        <taxon>Bacteria</taxon>
        <taxon>Pseudomonadati</taxon>
        <taxon>Pseudomonadota</taxon>
        <taxon>Alphaproteobacteria</taxon>
        <taxon>Hyphomicrobiales</taxon>
        <taxon>Rhizobiaceae</taxon>
        <taxon>Ectorhizobium</taxon>
    </lineage>
</organism>
<keyword evidence="8" id="KW-0732">Signal</keyword>
<evidence type="ECO:0000256" key="7">
    <source>
        <dbReference type="PIRSR" id="PIRSR000027-2"/>
    </source>
</evidence>
<name>A0AAE3SVM5_9HYPH</name>
<dbReference type="Gene3D" id="1.20.120.10">
    <property type="entry name" value="Cytochrome c/b562"/>
    <property type="match status" value="1"/>
</dbReference>
<dbReference type="Pfam" id="PF01322">
    <property type="entry name" value="Cytochrom_C_2"/>
    <property type="match status" value="1"/>
</dbReference>
<dbReference type="InterPro" id="IPR010980">
    <property type="entry name" value="Cyt_c/b562"/>
</dbReference>
<feature type="binding site" description="covalent" evidence="7">
    <location>
        <position position="138"/>
    </location>
    <ligand>
        <name>heme c</name>
        <dbReference type="ChEBI" id="CHEBI:61717"/>
    </ligand>
</feature>
<dbReference type="GO" id="GO:0009055">
    <property type="term" value="F:electron transfer activity"/>
    <property type="evidence" value="ECO:0007669"/>
    <property type="project" value="InterPro"/>
</dbReference>
<keyword evidence="4" id="KW-0249">Electron transport</keyword>
<evidence type="ECO:0000256" key="5">
    <source>
        <dbReference type="ARBA" id="ARBA00023004"/>
    </source>
</evidence>
<gene>
    <name evidence="9" type="ORF">NOF55_15450</name>
</gene>
<reference evidence="9" key="1">
    <citation type="submission" date="2022-07" db="EMBL/GenBank/DDBJ databases">
        <title>Ectorhizobium quercum gen.nov., sp. nov.</title>
        <authorList>
            <person name="Ma T."/>
            <person name="Li Y."/>
        </authorList>
    </citation>
    <scope>NUCLEOTIDE SEQUENCE</scope>
    <source>
        <strain evidence="9">BDR2-2</strain>
    </source>
</reference>
<evidence type="ECO:0000256" key="2">
    <source>
        <dbReference type="ARBA" id="ARBA00022617"/>
    </source>
</evidence>
<dbReference type="RefSeq" id="WP_306412297.1">
    <property type="nucleotide sequence ID" value="NZ_JANFPI010000005.1"/>
</dbReference>
<comment type="PTM">
    <text evidence="7">Binds 1 heme group per subunit.</text>
</comment>
<dbReference type="InterPro" id="IPR015984">
    <property type="entry name" value="Cyt_c_prime_subgr"/>
</dbReference>
<keyword evidence="10" id="KW-1185">Reference proteome</keyword>
<accession>A0AAE3SVM5</accession>
<proteinExistence type="predicted"/>
<dbReference type="GO" id="GO:0020037">
    <property type="term" value="F:heme binding"/>
    <property type="evidence" value="ECO:0007669"/>
    <property type="project" value="InterPro"/>
</dbReference>
<dbReference type="PROSITE" id="PS51009">
    <property type="entry name" value="CYTCII"/>
    <property type="match status" value="1"/>
</dbReference>
<feature type="binding site" description="axial binding residue" evidence="6">
    <location>
        <position position="139"/>
    </location>
    <ligand>
        <name>heme c</name>
        <dbReference type="ChEBI" id="CHEBI:61717"/>
    </ligand>
    <ligandPart>
        <name>Fe</name>
        <dbReference type="ChEBI" id="CHEBI:18248"/>
    </ligandPart>
</feature>
<keyword evidence="5 6" id="KW-0408">Iron</keyword>
<dbReference type="GO" id="GO:0022900">
    <property type="term" value="P:electron transport chain"/>
    <property type="evidence" value="ECO:0007669"/>
    <property type="project" value="InterPro"/>
</dbReference>
<dbReference type="InterPro" id="IPR012127">
    <property type="entry name" value="Cyt_c_prime"/>
</dbReference>
<evidence type="ECO:0000313" key="10">
    <source>
        <dbReference type="Proteomes" id="UP001208771"/>
    </source>
</evidence>
<dbReference type="PIRSF" id="PIRSF000027">
    <property type="entry name" value="Cytc_c_prime"/>
    <property type="match status" value="1"/>
</dbReference>
<evidence type="ECO:0000256" key="4">
    <source>
        <dbReference type="ARBA" id="ARBA00022982"/>
    </source>
</evidence>
<evidence type="ECO:0000256" key="6">
    <source>
        <dbReference type="PIRSR" id="PIRSR000027-1"/>
    </source>
</evidence>
<evidence type="ECO:0000256" key="3">
    <source>
        <dbReference type="ARBA" id="ARBA00022723"/>
    </source>
</evidence>
<dbReference type="GO" id="GO:0042597">
    <property type="term" value="C:periplasmic space"/>
    <property type="evidence" value="ECO:0007669"/>
    <property type="project" value="InterPro"/>
</dbReference>
<dbReference type="PRINTS" id="PR00608">
    <property type="entry name" value="CYTCHROMECII"/>
</dbReference>
<dbReference type="InterPro" id="IPR002321">
    <property type="entry name" value="Cyt_c_II"/>
</dbReference>
<protein>
    <submittedName>
        <fullName evidence="9">Cytochrome c</fullName>
    </submittedName>
</protein>
<dbReference type="GO" id="GO:0005506">
    <property type="term" value="F:iron ion binding"/>
    <property type="evidence" value="ECO:0007669"/>
    <property type="project" value="InterPro"/>
</dbReference>
<dbReference type="EMBL" id="JANFPI010000005">
    <property type="protein sequence ID" value="MCX8998510.1"/>
    <property type="molecule type" value="Genomic_DNA"/>
</dbReference>
<evidence type="ECO:0000313" key="9">
    <source>
        <dbReference type="EMBL" id="MCX8998510.1"/>
    </source>
</evidence>
<evidence type="ECO:0000256" key="8">
    <source>
        <dbReference type="SAM" id="SignalP"/>
    </source>
</evidence>
<evidence type="ECO:0000256" key="1">
    <source>
        <dbReference type="ARBA" id="ARBA00022448"/>
    </source>
</evidence>
<feature type="signal peptide" evidence="8">
    <location>
        <begin position="1"/>
        <end position="22"/>
    </location>
</feature>
<dbReference type="Proteomes" id="UP001208771">
    <property type="component" value="Unassembled WGS sequence"/>
</dbReference>
<keyword evidence="3 6" id="KW-0479">Metal-binding</keyword>
<dbReference type="SUPFAM" id="SSF47175">
    <property type="entry name" value="Cytochromes"/>
    <property type="match status" value="1"/>
</dbReference>
<keyword evidence="2 7" id="KW-0349">Heme</keyword>
<sequence length="146" mass="15463">MTMKPAFAVILAAALCSTAALAAEPQEIRQQQMKETGAAFGALNAIARGQRPFDEATVKASLDKLAEISKDFRNHFPRGSETGFESEAGIRIWQDEAGFAAANDKFAADVEAVLAHAPADQDGVRAAVGTIGANCGACHESFRVRR</sequence>
<comment type="caution">
    <text evidence="9">The sequence shown here is derived from an EMBL/GenBank/DDBJ whole genome shotgun (WGS) entry which is preliminary data.</text>
</comment>
<feature type="binding site" description="covalent" evidence="7">
    <location>
        <position position="135"/>
    </location>
    <ligand>
        <name>heme c</name>
        <dbReference type="ChEBI" id="CHEBI:61717"/>
    </ligand>
</feature>
<keyword evidence="1" id="KW-0813">Transport</keyword>